<sequence>MSTKPKQEAKVAVLKGQEAEDKVLEYVKKMNRPYGAVDVAANLKGAVPKTATQKILVALAEKGELTQKVYGKTTFFVYNQEKIDSLPPDKIADLKSELAKIEGENKALAAEVKSHSSELAKIKATPTDEEIDRQIADVQKAVW</sequence>
<dbReference type="GO" id="GO:0010774">
    <property type="term" value="P:meiotic strand invasion involved in reciprocal meiotic recombination"/>
    <property type="evidence" value="ECO:0007669"/>
    <property type="project" value="TreeGrafter"/>
</dbReference>
<keyword evidence="5" id="KW-0469">Meiosis</keyword>
<comment type="subcellular location">
    <subcellularLocation>
        <location evidence="1">Nucleus</location>
    </subcellularLocation>
</comment>
<dbReference type="GO" id="GO:0003690">
    <property type="term" value="F:double-stranded DNA binding"/>
    <property type="evidence" value="ECO:0007669"/>
    <property type="project" value="TreeGrafter"/>
</dbReference>
<comment type="similarity">
    <text evidence="2">Belongs to the HOP2 family.</text>
</comment>
<evidence type="ECO:0000313" key="9">
    <source>
        <dbReference type="Proteomes" id="UP000467700"/>
    </source>
</evidence>
<evidence type="ECO:0000256" key="3">
    <source>
        <dbReference type="ARBA" id="ARBA00023172"/>
    </source>
</evidence>
<reference evidence="8 9" key="1">
    <citation type="submission" date="2020-01" db="EMBL/GenBank/DDBJ databases">
        <authorList>
            <person name="Gupta K D."/>
        </authorList>
    </citation>
    <scope>NUCLEOTIDE SEQUENCE [LARGE SCALE GENOMIC DNA]</scope>
</reference>
<dbReference type="GO" id="GO:0007129">
    <property type="term" value="P:homologous chromosome pairing at meiosis"/>
    <property type="evidence" value="ECO:0007669"/>
    <property type="project" value="TreeGrafter"/>
</dbReference>
<dbReference type="GO" id="GO:0000794">
    <property type="term" value="C:condensed nuclear chromosome"/>
    <property type="evidence" value="ECO:0007669"/>
    <property type="project" value="TreeGrafter"/>
</dbReference>
<keyword evidence="9" id="KW-1185">Reference proteome</keyword>
<dbReference type="PANTHER" id="PTHR15938">
    <property type="entry name" value="TBP-1 INTERACTING PROTEIN"/>
    <property type="match status" value="1"/>
</dbReference>
<dbReference type="AlphaFoldDB" id="A0A8S0WJX5"/>
<dbReference type="OrthoDB" id="272266at2759"/>
<evidence type="ECO:0000256" key="2">
    <source>
        <dbReference type="ARBA" id="ARBA00007922"/>
    </source>
</evidence>
<feature type="coiled-coil region" evidence="6">
    <location>
        <begin position="91"/>
        <end position="118"/>
    </location>
</feature>
<feature type="domain" description="Homologous-pairing protein 2 winged helix" evidence="7">
    <location>
        <begin position="18"/>
        <end position="79"/>
    </location>
</feature>
<dbReference type="GO" id="GO:0120231">
    <property type="term" value="C:DNA recombinase auxiliary factor complex"/>
    <property type="evidence" value="ECO:0007669"/>
    <property type="project" value="TreeGrafter"/>
</dbReference>
<dbReference type="EMBL" id="CACVBS010000013">
    <property type="protein sequence ID" value="CAA7259152.1"/>
    <property type="molecule type" value="Genomic_DNA"/>
</dbReference>
<evidence type="ECO:0000256" key="4">
    <source>
        <dbReference type="ARBA" id="ARBA00023242"/>
    </source>
</evidence>
<comment type="caution">
    <text evidence="8">The sequence shown here is derived from an EMBL/GenBank/DDBJ whole genome shotgun (WGS) entry which is preliminary data.</text>
</comment>
<dbReference type="Gene3D" id="1.10.10.10">
    <property type="entry name" value="Winged helix-like DNA-binding domain superfamily/Winged helix DNA-binding domain"/>
    <property type="match status" value="1"/>
</dbReference>
<dbReference type="InterPro" id="IPR010776">
    <property type="entry name" value="Hop2_WH_dom"/>
</dbReference>
<dbReference type="GO" id="GO:0120230">
    <property type="term" value="F:recombinase activator activity"/>
    <property type="evidence" value="ECO:0007669"/>
    <property type="project" value="TreeGrafter"/>
</dbReference>
<dbReference type="GO" id="GO:0000709">
    <property type="term" value="P:meiotic joint molecule formation"/>
    <property type="evidence" value="ECO:0007669"/>
    <property type="project" value="TreeGrafter"/>
</dbReference>
<evidence type="ECO:0000313" key="8">
    <source>
        <dbReference type="EMBL" id="CAA7259152.1"/>
    </source>
</evidence>
<evidence type="ECO:0000256" key="1">
    <source>
        <dbReference type="ARBA" id="ARBA00004123"/>
    </source>
</evidence>
<evidence type="ECO:0000256" key="5">
    <source>
        <dbReference type="ARBA" id="ARBA00023254"/>
    </source>
</evidence>
<accession>A0A8S0WJX5</accession>
<keyword evidence="6" id="KW-0175">Coiled coil</keyword>
<keyword evidence="4" id="KW-0539">Nucleus</keyword>
<dbReference type="InterPro" id="IPR036388">
    <property type="entry name" value="WH-like_DNA-bd_sf"/>
</dbReference>
<name>A0A8S0WJX5_CYCAE</name>
<dbReference type="Proteomes" id="UP000467700">
    <property type="component" value="Unassembled WGS sequence"/>
</dbReference>
<organism evidence="8 9">
    <name type="scientific">Cyclocybe aegerita</name>
    <name type="common">Black poplar mushroom</name>
    <name type="synonym">Agrocybe aegerita</name>
    <dbReference type="NCBI Taxonomy" id="1973307"/>
    <lineage>
        <taxon>Eukaryota</taxon>
        <taxon>Fungi</taxon>
        <taxon>Dikarya</taxon>
        <taxon>Basidiomycota</taxon>
        <taxon>Agaricomycotina</taxon>
        <taxon>Agaricomycetes</taxon>
        <taxon>Agaricomycetidae</taxon>
        <taxon>Agaricales</taxon>
        <taxon>Agaricineae</taxon>
        <taxon>Bolbitiaceae</taxon>
        <taxon>Cyclocybe</taxon>
    </lineage>
</organism>
<evidence type="ECO:0000259" key="7">
    <source>
        <dbReference type="Pfam" id="PF07106"/>
    </source>
</evidence>
<evidence type="ECO:0000256" key="6">
    <source>
        <dbReference type="SAM" id="Coils"/>
    </source>
</evidence>
<proteinExistence type="inferred from homology"/>
<dbReference type="Pfam" id="PF07106">
    <property type="entry name" value="WHD_TBPIP"/>
    <property type="match status" value="1"/>
</dbReference>
<dbReference type="PANTHER" id="PTHR15938:SF0">
    <property type="entry name" value="HOMOLOGOUS-PAIRING PROTEIN 2 HOMOLOG"/>
    <property type="match status" value="1"/>
</dbReference>
<gene>
    <name evidence="8" type="ORF">AAE3_LOCUS1492</name>
</gene>
<keyword evidence="3" id="KW-0233">DNA recombination</keyword>
<protein>
    <recommendedName>
        <fullName evidence="7">Homologous-pairing protein 2 winged helix domain-containing protein</fullName>
    </recommendedName>
</protein>